<evidence type="ECO:0000259" key="6">
    <source>
        <dbReference type="Pfam" id="PF00689"/>
    </source>
</evidence>
<organism evidence="7 8">
    <name type="scientific">Helicobacter fennelliae</name>
    <dbReference type="NCBI Taxonomy" id="215"/>
    <lineage>
        <taxon>Bacteria</taxon>
        <taxon>Pseudomonadati</taxon>
        <taxon>Campylobacterota</taxon>
        <taxon>Epsilonproteobacteria</taxon>
        <taxon>Campylobacterales</taxon>
        <taxon>Helicobacteraceae</taxon>
        <taxon>Helicobacter</taxon>
    </lineage>
</organism>
<accession>A0A2X3GHE9</accession>
<dbReference type="InterPro" id="IPR006068">
    <property type="entry name" value="ATPase_P-typ_cation-transptr_C"/>
</dbReference>
<feature type="transmembrane region" description="Helical" evidence="5">
    <location>
        <begin position="20"/>
        <end position="43"/>
    </location>
</feature>
<dbReference type="RefSeq" id="WP_112059229.1">
    <property type="nucleotide sequence ID" value="NZ_UAWL01000026.1"/>
</dbReference>
<keyword evidence="5" id="KW-0472">Membrane</keyword>
<evidence type="ECO:0000256" key="2">
    <source>
        <dbReference type="ARBA" id="ARBA00022475"/>
    </source>
</evidence>
<reference evidence="7 8" key="1">
    <citation type="submission" date="2018-06" db="EMBL/GenBank/DDBJ databases">
        <authorList>
            <consortium name="Pathogen Informatics"/>
            <person name="Doyle S."/>
        </authorList>
    </citation>
    <scope>NUCLEOTIDE SEQUENCE [LARGE SCALE GENOMIC DNA]</scope>
    <source>
        <strain evidence="7 8">NCTC13102</strain>
    </source>
</reference>
<keyword evidence="2" id="KW-1003">Cell membrane</keyword>
<evidence type="ECO:0000313" key="7">
    <source>
        <dbReference type="EMBL" id="SQC36369.1"/>
    </source>
</evidence>
<evidence type="ECO:0000256" key="4">
    <source>
        <dbReference type="ARBA" id="ARBA00022842"/>
    </source>
</evidence>
<keyword evidence="3" id="KW-0597">Phosphoprotein</keyword>
<dbReference type="EMBL" id="UAWL01000026">
    <property type="protein sequence ID" value="SQC36369.1"/>
    <property type="molecule type" value="Genomic_DNA"/>
</dbReference>
<dbReference type="GO" id="GO:0015444">
    <property type="term" value="F:P-type magnesium transporter activity"/>
    <property type="evidence" value="ECO:0007669"/>
    <property type="project" value="InterPro"/>
</dbReference>
<feature type="domain" description="Cation-transporting P-type ATPase C-terminal" evidence="6">
    <location>
        <begin position="29"/>
        <end position="95"/>
    </location>
</feature>
<sequence>MIKYIKMTASSNFGNMFSVLAASVFLPFIPMMPLHLLILNLIYDISCMSLPWDNVDKEILKTPQNWDSKSVSSFMLWFGPVSSVFDWSTYVFMYFVCCPMFVSGGVFV</sequence>
<dbReference type="AlphaFoldDB" id="A0A2X3GHE9"/>
<dbReference type="GO" id="GO:0005886">
    <property type="term" value="C:plasma membrane"/>
    <property type="evidence" value="ECO:0007669"/>
    <property type="project" value="UniProtKB-SubCell"/>
</dbReference>
<dbReference type="Proteomes" id="UP000250166">
    <property type="component" value="Unassembled WGS sequence"/>
</dbReference>
<evidence type="ECO:0000313" key="8">
    <source>
        <dbReference type="Proteomes" id="UP000250166"/>
    </source>
</evidence>
<evidence type="ECO:0000256" key="1">
    <source>
        <dbReference type="ARBA" id="ARBA00004651"/>
    </source>
</evidence>
<proteinExistence type="predicted"/>
<dbReference type="InterPro" id="IPR023298">
    <property type="entry name" value="ATPase_P-typ_TM_dom_sf"/>
</dbReference>
<keyword evidence="7" id="KW-0378">Hydrolase</keyword>
<feature type="transmembrane region" description="Helical" evidence="5">
    <location>
        <begin position="87"/>
        <end position="107"/>
    </location>
</feature>
<protein>
    <submittedName>
        <fullName evidence="7">Magnesium-transporting ATPase, P-type 1</fullName>
        <ecNumber evidence="7">3.6.3.2</ecNumber>
    </submittedName>
</protein>
<keyword evidence="5" id="KW-1133">Transmembrane helix</keyword>
<keyword evidence="4" id="KW-0460">Magnesium</keyword>
<comment type="subcellular location">
    <subcellularLocation>
        <location evidence="1">Cell membrane</location>
        <topology evidence="1">Multi-pass membrane protein</topology>
    </subcellularLocation>
</comment>
<dbReference type="InterPro" id="IPR006415">
    <property type="entry name" value="P-type_ATPase_IIIB"/>
</dbReference>
<dbReference type="Pfam" id="PF00689">
    <property type="entry name" value="Cation_ATPase_C"/>
    <property type="match status" value="1"/>
</dbReference>
<name>A0A2X3GHE9_9HELI</name>
<dbReference type="PRINTS" id="PR01836">
    <property type="entry name" value="MGATPASE"/>
</dbReference>
<keyword evidence="5" id="KW-0812">Transmembrane</keyword>
<dbReference type="GO" id="GO:0016787">
    <property type="term" value="F:hydrolase activity"/>
    <property type="evidence" value="ECO:0007669"/>
    <property type="project" value="UniProtKB-KW"/>
</dbReference>
<evidence type="ECO:0000256" key="3">
    <source>
        <dbReference type="ARBA" id="ARBA00022553"/>
    </source>
</evidence>
<gene>
    <name evidence="7" type="primary">mgtB_3</name>
    <name evidence="7" type="ORF">NCTC13102_02176</name>
</gene>
<evidence type="ECO:0000256" key="5">
    <source>
        <dbReference type="SAM" id="Phobius"/>
    </source>
</evidence>
<dbReference type="SUPFAM" id="SSF81665">
    <property type="entry name" value="Calcium ATPase, transmembrane domain M"/>
    <property type="match status" value="1"/>
</dbReference>
<dbReference type="Gene3D" id="1.20.1110.10">
    <property type="entry name" value="Calcium-transporting ATPase, transmembrane domain"/>
    <property type="match status" value="1"/>
</dbReference>
<dbReference type="EC" id="3.6.3.2" evidence="7"/>